<evidence type="ECO:0000256" key="9">
    <source>
        <dbReference type="ARBA" id="ARBA00022737"/>
    </source>
</evidence>
<keyword evidence="6" id="KW-1003">Cell membrane</keyword>
<dbReference type="InterPro" id="IPR004316">
    <property type="entry name" value="SWEET_rpt"/>
</dbReference>
<accession>A0A087SZL1</accession>
<evidence type="ECO:0000256" key="8">
    <source>
        <dbReference type="ARBA" id="ARBA00022692"/>
    </source>
</evidence>
<evidence type="ECO:0000256" key="4">
    <source>
        <dbReference type="ARBA" id="ARBA00021741"/>
    </source>
</evidence>
<name>A0A087SZL1_STEMI</name>
<dbReference type="Gene3D" id="1.20.1280.290">
    <property type="match status" value="2"/>
</dbReference>
<gene>
    <name evidence="16" type="ORF">X975_22319</name>
</gene>
<dbReference type="EMBL" id="KK112695">
    <property type="protein sequence ID" value="KFM58300.1"/>
    <property type="molecule type" value="Genomic_DNA"/>
</dbReference>
<feature type="transmembrane region" description="Helical" evidence="15">
    <location>
        <begin position="121"/>
        <end position="143"/>
    </location>
</feature>
<protein>
    <recommendedName>
        <fullName evidence="4">Sugar transporter SWEET1</fullName>
    </recommendedName>
    <alternativeName>
        <fullName evidence="14">Protein saliva</fullName>
    </alternativeName>
</protein>
<reference evidence="16 17" key="1">
    <citation type="submission" date="2013-11" db="EMBL/GenBank/DDBJ databases">
        <title>Genome sequencing of Stegodyphus mimosarum.</title>
        <authorList>
            <person name="Bechsgaard J."/>
        </authorList>
    </citation>
    <scope>NUCLEOTIDE SEQUENCE [LARGE SCALE GENOMIC DNA]</scope>
</reference>
<evidence type="ECO:0000256" key="6">
    <source>
        <dbReference type="ARBA" id="ARBA00022475"/>
    </source>
</evidence>
<evidence type="ECO:0000256" key="5">
    <source>
        <dbReference type="ARBA" id="ARBA00022448"/>
    </source>
</evidence>
<evidence type="ECO:0000256" key="3">
    <source>
        <dbReference type="ARBA" id="ARBA00007809"/>
    </source>
</evidence>
<evidence type="ECO:0000256" key="14">
    <source>
        <dbReference type="ARBA" id="ARBA00081910"/>
    </source>
</evidence>
<keyword evidence="12 15" id="KW-0472">Membrane</keyword>
<dbReference type="GO" id="GO:0051119">
    <property type="term" value="F:sugar transmembrane transporter activity"/>
    <property type="evidence" value="ECO:0007669"/>
    <property type="project" value="InterPro"/>
</dbReference>
<sequence length="216" mass="23628">MDLKNIVGQAATVCTIAVFLAGIEICRKIWKKKSTSDISALPFLCGLVSCSLWLRYGLLVNDSALIVVNTTGGILQILYIMWYARFTVSKGIFYKQLALSLSVIGFLYCLTTFSFEGELSQQISGIAACSAGVIFMASPLATVAHVLRTKTVETLPFAMILSTFAMATLWLCYGILINDKFVQVPNFLGALLSLSQLCLFAVFPNKKPYYELGSIS</sequence>
<evidence type="ECO:0000256" key="11">
    <source>
        <dbReference type="ARBA" id="ARBA00023034"/>
    </source>
</evidence>
<dbReference type="OMA" id="CSLWLRY"/>
<proteinExistence type="inferred from homology"/>
<evidence type="ECO:0000256" key="1">
    <source>
        <dbReference type="ARBA" id="ARBA00004651"/>
    </source>
</evidence>
<keyword evidence="10 15" id="KW-1133">Transmembrane helix</keyword>
<dbReference type="InterPro" id="IPR047664">
    <property type="entry name" value="SWEET"/>
</dbReference>
<evidence type="ECO:0000256" key="10">
    <source>
        <dbReference type="ARBA" id="ARBA00022989"/>
    </source>
</evidence>
<dbReference type="Proteomes" id="UP000054359">
    <property type="component" value="Unassembled WGS sequence"/>
</dbReference>
<comment type="similarity">
    <text evidence="3">Belongs to the SWEET sugar transporter family.</text>
</comment>
<dbReference type="FunFam" id="1.20.1280.290:FF:000010">
    <property type="entry name" value="Sugar transporter SWEET"/>
    <property type="match status" value="1"/>
</dbReference>
<keyword evidence="9" id="KW-0677">Repeat</keyword>
<evidence type="ECO:0000256" key="12">
    <source>
        <dbReference type="ARBA" id="ARBA00023136"/>
    </source>
</evidence>
<dbReference type="PANTHER" id="PTHR10791">
    <property type="entry name" value="RAG1-ACTIVATING PROTEIN 1"/>
    <property type="match status" value="1"/>
</dbReference>
<keyword evidence="8 15" id="KW-0812">Transmembrane</keyword>
<dbReference type="GO" id="GO:0000139">
    <property type="term" value="C:Golgi membrane"/>
    <property type="evidence" value="ECO:0007669"/>
    <property type="project" value="UniProtKB-SubCell"/>
</dbReference>
<dbReference type="FunFam" id="1.20.1280.290:FF:000004">
    <property type="entry name" value="Sugar transporter SWEET"/>
    <property type="match status" value="1"/>
</dbReference>
<keyword evidence="17" id="KW-1185">Reference proteome</keyword>
<feature type="transmembrane region" description="Helical" evidence="15">
    <location>
        <begin position="96"/>
        <end position="115"/>
    </location>
</feature>
<feature type="transmembrane region" description="Helical" evidence="15">
    <location>
        <begin position="182"/>
        <end position="203"/>
    </location>
</feature>
<dbReference type="GO" id="GO:0005886">
    <property type="term" value="C:plasma membrane"/>
    <property type="evidence" value="ECO:0007669"/>
    <property type="project" value="UniProtKB-SubCell"/>
</dbReference>
<keyword evidence="7 16" id="KW-0762">Sugar transport</keyword>
<organism evidence="16 17">
    <name type="scientific">Stegodyphus mimosarum</name>
    <name type="common">African social velvet spider</name>
    <dbReference type="NCBI Taxonomy" id="407821"/>
    <lineage>
        <taxon>Eukaryota</taxon>
        <taxon>Metazoa</taxon>
        <taxon>Ecdysozoa</taxon>
        <taxon>Arthropoda</taxon>
        <taxon>Chelicerata</taxon>
        <taxon>Arachnida</taxon>
        <taxon>Araneae</taxon>
        <taxon>Araneomorphae</taxon>
        <taxon>Entelegynae</taxon>
        <taxon>Eresoidea</taxon>
        <taxon>Eresidae</taxon>
        <taxon>Stegodyphus</taxon>
    </lineage>
</organism>
<keyword evidence="5" id="KW-0813">Transport</keyword>
<evidence type="ECO:0000313" key="16">
    <source>
        <dbReference type="EMBL" id="KFM58300.1"/>
    </source>
</evidence>
<feature type="non-terminal residue" evidence="16">
    <location>
        <position position="216"/>
    </location>
</feature>
<feature type="transmembrane region" description="Helical" evidence="15">
    <location>
        <begin position="6"/>
        <end position="26"/>
    </location>
</feature>
<dbReference type="OrthoDB" id="409725at2759"/>
<comment type="function">
    <text evidence="13">Mediates both low-affinity uptake and efflux of sugar across the membrane.</text>
</comment>
<feature type="transmembrane region" description="Helical" evidence="15">
    <location>
        <begin position="38"/>
        <end position="58"/>
    </location>
</feature>
<feature type="transmembrane region" description="Helical" evidence="15">
    <location>
        <begin position="155"/>
        <end position="176"/>
    </location>
</feature>
<dbReference type="AlphaFoldDB" id="A0A087SZL1"/>
<comment type="subcellular location">
    <subcellularLocation>
        <location evidence="1">Cell membrane</location>
        <topology evidence="1">Multi-pass membrane protein</topology>
    </subcellularLocation>
    <subcellularLocation>
        <location evidence="2">Golgi apparatus membrane</location>
        <topology evidence="2">Multi-pass membrane protein</topology>
    </subcellularLocation>
</comment>
<dbReference type="PANTHER" id="PTHR10791:SF112">
    <property type="entry name" value="SUGAR TRANSPORTER SWEET1"/>
    <property type="match status" value="1"/>
</dbReference>
<evidence type="ECO:0000256" key="7">
    <source>
        <dbReference type="ARBA" id="ARBA00022597"/>
    </source>
</evidence>
<evidence type="ECO:0000256" key="13">
    <source>
        <dbReference type="ARBA" id="ARBA00055578"/>
    </source>
</evidence>
<dbReference type="Pfam" id="PF03083">
    <property type="entry name" value="MtN3_slv"/>
    <property type="match status" value="2"/>
</dbReference>
<evidence type="ECO:0000256" key="15">
    <source>
        <dbReference type="SAM" id="Phobius"/>
    </source>
</evidence>
<evidence type="ECO:0000313" key="17">
    <source>
        <dbReference type="Proteomes" id="UP000054359"/>
    </source>
</evidence>
<feature type="transmembrane region" description="Helical" evidence="15">
    <location>
        <begin position="64"/>
        <end position="84"/>
    </location>
</feature>
<evidence type="ECO:0000256" key="2">
    <source>
        <dbReference type="ARBA" id="ARBA00004653"/>
    </source>
</evidence>
<keyword evidence="11" id="KW-0333">Golgi apparatus</keyword>